<dbReference type="EMBL" id="JAGTXB010000021">
    <property type="protein sequence ID" value="MBS0031260.1"/>
    <property type="molecule type" value="Genomic_DNA"/>
</dbReference>
<evidence type="ECO:0000259" key="1">
    <source>
        <dbReference type="Pfam" id="PF13672"/>
    </source>
</evidence>
<accession>A0ABS5J7U7</accession>
<proteinExistence type="predicted"/>
<name>A0ABS5J7U7_9BACT</name>
<protein>
    <submittedName>
        <fullName evidence="2">Protein phosphatase 2C domain-containing protein</fullName>
    </submittedName>
</protein>
<sequence>MKIYTTLQMGAYHINHCEDYLFFDTSFNNKIICAVMDGCTMGKDSYLIATIVGKLLRKICKAISYKEFYARDSAGLSLDDLLKSILHELFKEIRAVKNQLQLEREELLTTLIILLTDMKEDKGLVLIVGDGVVSINGTIISFDQDNKPDYLGFHLTEDFDTWYLLQQQKISIDSLNDISIATDGIESFTRVAAPENSETIDPVHFLLHDSTGIGNEEMLNMKLKTIEHKYGLNHTDDLAVIRLVK</sequence>
<evidence type="ECO:0000313" key="3">
    <source>
        <dbReference type="Proteomes" id="UP000676386"/>
    </source>
</evidence>
<dbReference type="Proteomes" id="UP000676386">
    <property type="component" value="Unassembled WGS sequence"/>
</dbReference>
<reference evidence="2 3" key="1">
    <citation type="submission" date="2021-04" db="EMBL/GenBank/DDBJ databases">
        <title>Chitinophaga sp. nov., isolated from the rhizosphere soil.</title>
        <authorList>
            <person name="He S."/>
        </authorList>
    </citation>
    <scope>NUCLEOTIDE SEQUENCE [LARGE SCALE GENOMIC DNA]</scope>
    <source>
        <strain evidence="2 3">2R12</strain>
    </source>
</reference>
<comment type="caution">
    <text evidence="2">The sequence shown here is derived from an EMBL/GenBank/DDBJ whole genome shotgun (WGS) entry which is preliminary data.</text>
</comment>
<dbReference type="InterPro" id="IPR001932">
    <property type="entry name" value="PPM-type_phosphatase-like_dom"/>
</dbReference>
<feature type="domain" description="PPM-type phosphatase" evidence="1">
    <location>
        <begin position="16"/>
        <end position="191"/>
    </location>
</feature>
<dbReference type="RefSeq" id="WP_211976413.1">
    <property type="nucleotide sequence ID" value="NZ_CBFHAM010000061.1"/>
</dbReference>
<evidence type="ECO:0000313" key="2">
    <source>
        <dbReference type="EMBL" id="MBS0031260.1"/>
    </source>
</evidence>
<keyword evidence="3" id="KW-1185">Reference proteome</keyword>
<dbReference type="Gene3D" id="3.60.40.10">
    <property type="entry name" value="PPM-type phosphatase domain"/>
    <property type="match status" value="1"/>
</dbReference>
<dbReference type="Pfam" id="PF13672">
    <property type="entry name" value="PP2C_2"/>
    <property type="match status" value="1"/>
</dbReference>
<dbReference type="InterPro" id="IPR036457">
    <property type="entry name" value="PPM-type-like_dom_sf"/>
</dbReference>
<gene>
    <name evidence="2" type="ORF">KE626_28280</name>
</gene>
<organism evidence="2 3">
    <name type="scientific">Chitinophaga hostae</name>
    <dbReference type="NCBI Taxonomy" id="2831022"/>
    <lineage>
        <taxon>Bacteria</taxon>
        <taxon>Pseudomonadati</taxon>
        <taxon>Bacteroidota</taxon>
        <taxon>Chitinophagia</taxon>
        <taxon>Chitinophagales</taxon>
        <taxon>Chitinophagaceae</taxon>
        <taxon>Chitinophaga</taxon>
    </lineage>
</organism>